<evidence type="ECO:0000256" key="6">
    <source>
        <dbReference type="ARBA" id="ARBA00023136"/>
    </source>
</evidence>
<evidence type="ECO:0000256" key="8">
    <source>
        <dbReference type="ARBA" id="ARBA00038361"/>
    </source>
</evidence>
<name>A0AAD7W9Q3_9TELE</name>
<dbReference type="InterPro" id="IPR013783">
    <property type="entry name" value="Ig-like_fold"/>
</dbReference>
<dbReference type="InterPro" id="IPR003599">
    <property type="entry name" value="Ig_sub"/>
</dbReference>
<dbReference type="PANTHER" id="PTHR12035">
    <property type="entry name" value="SIALIC ACID BINDING IMMUNOGLOBULIN-LIKE LECTIN"/>
    <property type="match status" value="1"/>
</dbReference>
<dbReference type="Gene3D" id="2.60.40.10">
    <property type="entry name" value="Immunoglobulins"/>
    <property type="match status" value="3"/>
</dbReference>
<evidence type="ECO:0000256" key="3">
    <source>
        <dbReference type="ARBA" id="ARBA00022734"/>
    </source>
</evidence>
<dbReference type="EMBL" id="JAINUG010000186">
    <property type="protein sequence ID" value="KAJ8389082.1"/>
    <property type="molecule type" value="Genomic_DNA"/>
</dbReference>
<dbReference type="GO" id="GO:0007155">
    <property type="term" value="P:cell adhesion"/>
    <property type="evidence" value="ECO:0007669"/>
    <property type="project" value="UniProtKB-KW"/>
</dbReference>
<organism evidence="12 13">
    <name type="scientific">Aldrovandia affinis</name>
    <dbReference type="NCBI Taxonomy" id="143900"/>
    <lineage>
        <taxon>Eukaryota</taxon>
        <taxon>Metazoa</taxon>
        <taxon>Chordata</taxon>
        <taxon>Craniata</taxon>
        <taxon>Vertebrata</taxon>
        <taxon>Euteleostomi</taxon>
        <taxon>Actinopterygii</taxon>
        <taxon>Neopterygii</taxon>
        <taxon>Teleostei</taxon>
        <taxon>Notacanthiformes</taxon>
        <taxon>Halosauridae</taxon>
        <taxon>Aldrovandia</taxon>
    </lineage>
</organism>
<evidence type="ECO:0000256" key="10">
    <source>
        <dbReference type="SAM" id="SignalP"/>
    </source>
</evidence>
<dbReference type="AlphaFoldDB" id="A0AAD7W9Q3"/>
<reference evidence="12" key="1">
    <citation type="journal article" date="2023" name="Science">
        <title>Genome structures resolve the early diversification of teleost fishes.</title>
        <authorList>
            <person name="Parey E."/>
            <person name="Louis A."/>
            <person name="Montfort J."/>
            <person name="Bouchez O."/>
            <person name="Roques C."/>
            <person name="Iampietro C."/>
            <person name="Lluch J."/>
            <person name="Castinel A."/>
            <person name="Donnadieu C."/>
            <person name="Desvignes T."/>
            <person name="Floi Bucao C."/>
            <person name="Jouanno E."/>
            <person name="Wen M."/>
            <person name="Mejri S."/>
            <person name="Dirks R."/>
            <person name="Jansen H."/>
            <person name="Henkel C."/>
            <person name="Chen W.J."/>
            <person name="Zahm M."/>
            <person name="Cabau C."/>
            <person name="Klopp C."/>
            <person name="Thompson A.W."/>
            <person name="Robinson-Rechavi M."/>
            <person name="Braasch I."/>
            <person name="Lecointre G."/>
            <person name="Bobe J."/>
            <person name="Postlethwait J.H."/>
            <person name="Berthelot C."/>
            <person name="Roest Crollius H."/>
            <person name="Guiguen Y."/>
        </authorList>
    </citation>
    <scope>NUCLEOTIDE SEQUENCE</scope>
    <source>
        <strain evidence="12">NC1722</strain>
    </source>
</reference>
<protein>
    <recommendedName>
        <fullName evidence="11">Ig-like domain-containing protein</fullName>
    </recommendedName>
</protein>
<proteinExistence type="inferred from homology"/>
<evidence type="ECO:0000256" key="1">
    <source>
        <dbReference type="ARBA" id="ARBA00004167"/>
    </source>
</evidence>
<keyword evidence="6 9" id="KW-0472">Membrane</keyword>
<dbReference type="PROSITE" id="PS50835">
    <property type="entry name" value="IG_LIKE"/>
    <property type="match status" value="2"/>
</dbReference>
<comment type="caution">
    <text evidence="12">The sequence shown here is derived from an EMBL/GenBank/DDBJ whole genome shotgun (WGS) entry which is preliminary data.</text>
</comment>
<keyword evidence="3" id="KW-0430">Lectin</keyword>
<feature type="domain" description="Ig-like" evidence="11">
    <location>
        <begin position="241"/>
        <end position="331"/>
    </location>
</feature>
<keyword evidence="7" id="KW-1015">Disulfide bond</keyword>
<keyword evidence="13" id="KW-1185">Reference proteome</keyword>
<dbReference type="InterPro" id="IPR036179">
    <property type="entry name" value="Ig-like_dom_sf"/>
</dbReference>
<feature type="domain" description="Ig-like" evidence="11">
    <location>
        <begin position="140"/>
        <end position="234"/>
    </location>
</feature>
<evidence type="ECO:0000256" key="9">
    <source>
        <dbReference type="SAM" id="Phobius"/>
    </source>
</evidence>
<keyword evidence="4" id="KW-0130">Cell adhesion</keyword>
<feature type="chain" id="PRO_5041930285" description="Ig-like domain-containing protein" evidence="10">
    <location>
        <begin position="20"/>
        <end position="536"/>
    </location>
</feature>
<evidence type="ECO:0000313" key="12">
    <source>
        <dbReference type="EMBL" id="KAJ8389082.1"/>
    </source>
</evidence>
<dbReference type="SMART" id="SM00409">
    <property type="entry name" value="IG"/>
    <property type="match status" value="2"/>
</dbReference>
<dbReference type="GO" id="GO:0005886">
    <property type="term" value="C:plasma membrane"/>
    <property type="evidence" value="ECO:0007669"/>
    <property type="project" value="TreeGrafter"/>
</dbReference>
<keyword evidence="5 9" id="KW-1133">Transmembrane helix</keyword>
<dbReference type="InterPro" id="IPR051036">
    <property type="entry name" value="SIGLEC"/>
</dbReference>
<keyword evidence="2 9" id="KW-0812">Transmembrane</keyword>
<evidence type="ECO:0000259" key="11">
    <source>
        <dbReference type="PROSITE" id="PS50835"/>
    </source>
</evidence>
<dbReference type="Pfam" id="PF08205">
    <property type="entry name" value="C2-set_2"/>
    <property type="match status" value="1"/>
</dbReference>
<evidence type="ECO:0000256" key="4">
    <source>
        <dbReference type="ARBA" id="ARBA00022889"/>
    </source>
</evidence>
<evidence type="ECO:0000256" key="7">
    <source>
        <dbReference type="ARBA" id="ARBA00023157"/>
    </source>
</evidence>
<dbReference type="SUPFAM" id="SSF48726">
    <property type="entry name" value="Immunoglobulin"/>
    <property type="match status" value="2"/>
</dbReference>
<sequence>MTGAERLILIGCLLQGALGSEWGIWMPQSIKALSGSCVLIPCRFELGPGWDQFLIEPAHGIWRKGDHRLDDAVFNSSDASFRIKGRMAGDLLQKSCTTVLENFPIDYSDEYYFRLECPNGLKYNFEPGVQIDVRDSPPKPKLTPVKVEVREGTTVSLSCSATAPCPTLPPNLTWTPRLNDSVDQLQENRDQTKYVSSVLTFTASHLHHGQNITCTALYKLQQGDKQKTSEASLTLSILYMPQISASGSCSRTAAEISCSCESRGNPSPSMEWRVSGLQVTNSTDRVIREEQLGNAGLRSSLTMRHSQGDTPTLLCLSTNTLGSSSLQLVIPSPEQHSVLLPTGLLVIGILVGALITGLLCGVIQFCKRKRSGLPPSDNCSDVMSNVPEHIPVASSPPPKPDEDIYANHIMVTGRQREGEDHGKMEMQTQIQTETQSQAADDPLHYASVKITACKTNQERPAATNHIYDNVSCDRIRKGCSSNDSLIHPQPAEAHTQASEADIAKEADEGENAMYSCVVKRKMKVKMDEKEQGEVLP</sequence>
<dbReference type="Proteomes" id="UP001221898">
    <property type="component" value="Unassembled WGS sequence"/>
</dbReference>
<dbReference type="PANTHER" id="PTHR12035:SF125">
    <property type="entry name" value="SIALIC ACID-BINDING IG-LIKE LECTIN 5"/>
    <property type="match status" value="1"/>
</dbReference>
<evidence type="ECO:0000313" key="13">
    <source>
        <dbReference type="Proteomes" id="UP001221898"/>
    </source>
</evidence>
<evidence type="ECO:0000256" key="5">
    <source>
        <dbReference type="ARBA" id="ARBA00022989"/>
    </source>
</evidence>
<comment type="similarity">
    <text evidence="8">Belongs to the immunoglobulin superfamily. SIGLEC (sialic acid binding Ig-like lectin) family.</text>
</comment>
<comment type="subcellular location">
    <subcellularLocation>
        <location evidence="1">Membrane</location>
        <topology evidence="1">Single-pass membrane protein</topology>
    </subcellularLocation>
</comment>
<evidence type="ECO:0000256" key="2">
    <source>
        <dbReference type="ARBA" id="ARBA00022692"/>
    </source>
</evidence>
<keyword evidence="10" id="KW-0732">Signal</keyword>
<dbReference type="InterPro" id="IPR007110">
    <property type="entry name" value="Ig-like_dom"/>
</dbReference>
<feature type="transmembrane region" description="Helical" evidence="9">
    <location>
        <begin position="338"/>
        <end position="363"/>
    </location>
</feature>
<accession>A0AAD7W9Q3</accession>
<dbReference type="GO" id="GO:0033691">
    <property type="term" value="F:sialic acid binding"/>
    <property type="evidence" value="ECO:0007669"/>
    <property type="project" value="TreeGrafter"/>
</dbReference>
<dbReference type="GO" id="GO:0030246">
    <property type="term" value="F:carbohydrate binding"/>
    <property type="evidence" value="ECO:0007669"/>
    <property type="project" value="UniProtKB-KW"/>
</dbReference>
<gene>
    <name evidence="12" type="ORF">AAFF_G00122880</name>
</gene>
<feature type="signal peptide" evidence="10">
    <location>
        <begin position="1"/>
        <end position="19"/>
    </location>
</feature>
<dbReference type="InterPro" id="IPR013162">
    <property type="entry name" value="CD80_C2-set"/>
</dbReference>